<feature type="compositionally biased region" description="Low complexity" evidence="1">
    <location>
        <begin position="226"/>
        <end position="237"/>
    </location>
</feature>
<keyword evidence="4" id="KW-1185">Reference proteome</keyword>
<protein>
    <submittedName>
        <fullName evidence="3">Uncharacterized protein</fullName>
    </submittedName>
</protein>
<feature type="transmembrane region" description="Helical" evidence="2">
    <location>
        <begin position="247"/>
        <end position="265"/>
    </location>
</feature>
<reference evidence="3 4" key="1">
    <citation type="journal article" date="2015" name="Stand. Genomic Sci.">
        <title>Genomic Encyclopedia of Bacterial and Archaeal Type Strains, Phase III: the genomes of soil and plant-associated and newly described type strains.</title>
        <authorList>
            <person name="Whitman W.B."/>
            <person name="Woyke T."/>
            <person name="Klenk H.P."/>
            <person name="Zhou Y."/>
            <person name="Lilburn T.G."/>
            <person name="Beck B.J."/>
            <person name="De Vos P."/>
            <person name="Vandamme P."/>
            <person name="Eisen J.A."/>
            <person name="Garrity G."/>
            <person name="Hugenholtz P."/>
            <person name="Kyrpides N.C."/>
        </authorList>
    </citation>
    <scope>NUCLEOTIDE SEQUENCE [LARGE SCALE GENOMIC DNA]</scope>
    <source>
        <strain evidence="3 4">RF6</strain>
    </source>
</reference>
<gene>
    <name evidence="3" type="ORF">EV139_0719</name>
</gene>
<accession>A0A4Q7U2B6</accession>
<evidence type="ECO:0000313" key="4">
    <source>
        <dbReference type="Proteomes" id="UP000291832"/>
    </source>
</evidence>
<dbReference type="EMBL" id="SHKI01000003">
    <property type="protein sequence ID" value="RZT66598.1"/>
    <property type="molecule type" value="Genomic_DNA"/>
</dbReference>
<dbReference type="RefSeq" id="WP_206750806.1">
    <property type="nucleotide sequence ID" value="NZ_SHKI01000003.1"/>
</dbReference>
<organism evidence="3 4">
    <name type="scientific">Leucobacter luti</name>
    <dbReference type="NCBI Taxonomy" id="340320"/>
    <lineage>
        <taxon>Bacteria</taxon>
        <taxon>Bacillati</taxon>
        <taxon>Actinomycetota</taxon>
        <taxon>Actinomycetes</taxon>
        <taxon>Micrococcales</taxon>
        <taxon>Microbacteriaceae</taxon>
        <taxon>Leucobacter</taxon>
    </lineage>
</organism>
<comment type="caution">
    <text evidence="3">The sequence shown here is derived from an EMBL/GenBank/DDBJ whole genome shotgun (WGS) entry which is preliminary data.</text>
</comment>
<proteinExistence type="predicted"/>
<feature type="region of interest" description="Disordered" evidence="1">
    <location>
        <begin position="183"/>
        <end position="237"/>
    </location>
</feature>
<sequence length="282" mass="28335">MSARRTMTRSVLVAAAGALLLGVTLTGVRAVAAYEHIVDAGQPGLLTLSVDAATPVWSRLSAGETTHWLVRAELTDATTASFGLELVASGKLVDAAGLTAAVTACSAGFVERAGRPRCSGTSEPVLATTPLRDLAHTHTRYTLADLTADAPREFLVTLRLPDTATRAELTDARARVGLGLFAAGETVDPEPPTPEPPGPEHPTPEPPGPATPGPETPGAKTPPDPTGATPAAGPTAGSQLALTGGDVAALALVATGLLGIGIALATRGTARRGGATHPGGRQ</sequence>
<evidence type="ECO:0000256" key="2">
    <source>
        <dbReference type="SAM" id="Phobius"/>
    </source>
</evidence>
<keyword evidence="2" id="KW-1133">Transmembrane helix</keyword>
<name>A0A4Q7U2B6_9MICO</name>
<keyword evidence="2" id="KW-0472">Membrane</keyword>
<dbReference type="Proteomes" id="UP000291832">
    <property type="component" value="Unassembled WGS sequence"/>
</dbReference>
<evidence type="ECO:0000256" key="1">
    <source>
        <dbReference type="SAM" id="MobiDB-lite"/>
    </source>
</evidence>
<feature type="compositionally biased region" description="Pro residues" evidence="1">
    <location>
        <begin position="189"/>
        <end position="225"/>
    </location>
</feature>
<keyword evidence="2" id="KW-0812">Transmembrane</keyword>
<dbReference type="AlphaFoldDB" id="A0A4Q7U2B6"/>
<evidence type="ECO:0000313" key="3">
    <source>
        <dbReference type="EMBL" id="RZT66598.1"/>
    </source>
</evidence>